<evidence type="ECO:0000256" key="4">
    <source>
        <dbReference type="ARBA" id="ARBA00022490"/>
    </source>
</evidence>
<dbReference type="Gene3D" id="1.10.730.10">
    <property type="entry name" value="Isoleucyl-tRNA Synthetase, Domain 1"/>
    <property type="match status" value="1"/>
</dbReference>
<dbReference type="RefSeq" id="WP_078307186.1">
    <property type="nucleotide sequence ID" value="NZ_MUYT01000006.1"/>
</dbReference>
<dbReference type="EMBL" id="MUYT01000006">
    <property type="protein sequence ID" value="OOS20987.1"/>
    <property type="molecule type" value="Genomic_DNA"/>
</dbReference>
<dbReference type="GO" id="GO:0004814">
    <property type="term" value="F:arginine-tRNA ligase activity"/>
    <property type="evidence" value="ECO:0007669"/>
    <property type="project" value="InterPro"/>
</dbReference>
<dbReference type="GO" id="GO:0005829">
    <property type="term" value="C:cytosol"/>
    <property type="evidence" value="ECO:0007669"/>
    <property type="project" value="TreeGrafter"/>
</dbReference>
<dbReference type="Proteomes" id="UP000191094">
    <property type="component" value="Unassembled WGS sequence"/>
</dbReference>
<evidence type="ECO:0000256" key="3">
    <source>
        <dbReference type="ARBA" id="ARBA00011209"/>
    </source>
</evidence>
<evidence type="ECO:0000256" key="11">
    <source>
        <dbReference type="HAMAP-Rule" id="MF_00255"/>
    </source>
</evidence>
<evidence type="ECO:0000256" key="8">
    <source>
        <dbReference type="ARBA" id="ARBA00022917"/>
    </source>
</evidence>
<dbReference type="SMART" id="SM00836">
    <property type="entry name" value="DALR_1"/>
    <property type="match status" value="1"/>
</dbReference>
<dbReference type="PANTHER" id="PTHR30075">
    <property type="entry name" value="GLYCYL-TRNA SYNTHETASE"/>
    <property type="match status" value="1"/>
</dbReference>
<comment type="catalytic activity">
    <reaction evidence="10 11">
        <text>tRNA(Gly) + glycine + ATP = glycyl-tRNA(Gly) + AMP + diphosphate</text>
        <dbReference type="Rhea" id="RHEA:16013"/>
        <dbReference type="Rhea" id="RHEA-COMP:9664"/>
        <dbReference type="Rhea" id="RHEA-COMP:9683"/>
        <dbReference type="ChEBI" id="CHEBI:30616"/>
        <dbReference type="ChEBI" id="CHEBI:33019"/>
        <dbReference type="ChEBI" id="CHEBI:57305"/>
        <dbReference type="ChEBI" id="CHEBI:78442"/>
        <dbReference type="ChEBI" id="CHEBI:78522"/>
        <dbReference type="ChEBI" id="CHEBI:456215"/>
        <dbReference type="EC" id="6.1.1.14"/>
    </reaction>
</comment>
<comment type="subunit">
    <text evidence="3 11">Tetramer of two alpha and two beta subunits.</text>
</comment>
<dbReference type="PROSITE" id="PS50861">
    <property type="entry name" value="AA_TRNA_LIGASE_II_GLYAB"/>
    <property type="match status" value="1"/>
</dbReference>
<evidence type="ECO:0000256" key="5">
    <source>
        <dbReference type="ARBA" id="ARBA00022598"/>
    </source>
</evidence>
<dbReference type="GO" id="GO:0004820">
    <property type="term" value="F:glycine-tRNA ligase activity"/>
    <property type="evidence" value="ECO:0007669"/>
    <property type="project" value="UniProtKB-UniRule"/>
</dbReference>
<evidence type="ECO:0000256" key="6">
    <source>
        <dbReference type="ARBA" id="ARBA00022741"/>
    </source>
</evidence>
<evidence type="ECO:0000256" key="9">
    <source>
        <dbReference type="ARBA" id="ARBA00023146"/>
    </source>
</evidence>
<protein>
    <recommendedName>
        <fullName evidence="11">Glycine--tRNA ligase beta subunit</fullName>
        <ecNumber evidence="11">6.1.1.14</ecNumber>
    </recommendedName>
    <alternativeName>
        <fullName evidence="11">Glycyl-tRNA synthetase beta subunit</fullName>
        <shortName evidence="11">GlyRS</shortName>
    </alternativeName>
</protein>
<proteinExistence type="inferred from homology"/>
<evidence type="ECO:0000313" key="13">
    <source>
        <dbReference type="EMBL" id="OOS20987.1"/>
    </source>
</evidence>
<comment type="subcellular location">
    <subcellularLocation>
        <location evidence="1 11">Cytoplasm</location>
    </subcellularLocation>
</comment>
<evidence type="ECO:0000313" key="14">
    <source>
        <dbReference type="Proteomes" id="UP000191094"/>
    </source>
</evidence>
<dbReference type="AlphaFoldDB" id="A0A1T0CF49"/>
<keyword evidence="7 11" id="KW-0067">ATP-binding</keyword>
<dbReference type="OrthoDB" id="9775440at2"/>
<dbReference type="PRINTS" id="PR01045">
    <property type="entry name" value="TRNASYNTHGB"/>
</dbReference>
<name>A0A1T0CF49_9GAMM</name>
<dbReference type="STRING" id="90241.B0682_05210"/>
<dbReference type="Pfam" id="PF05746">
    <property type="entry name" value="DALR_1"/>
    <property type="match status" value="1"/>
</dbReference>
<accession>A0A1T0CF49</accession>
<evidence type="ECO:0000256" key="2">
    <source>
        <dbReference type="ARBA" id="ARBA00008226"/>
    </source>
</evidence>
<dbReference type="InterPro" id="IPR015944">
    <property type="entry name" value="Gly-tRNA-synth_bsu"/>
</dbReference>
<dbReference type="EC" id="6.1.1.14" evidence="11"/>
<dbReference type="PANTHER" id="PTHR30075:SF2">
    <property type="entry name" value="GLYCINE--TRNA LIGASE, CHLOROPLASTIC_MITOCHONDRIAL 2"/>
    <property type="match status" value="1"/>
</dbReference>
<keyword evidence="8 11" id="KW-0648">Protein biosynthesis</keyword>
<dbReference type="InterPro" id="IPR006194">
    <property type="entry name" value="Gly-tRNA-synth_heterodimer"/>
</dbReference>
<evidence type="ECO:0000256" key="7">
    <source>
        <dbReference type="ARBA" id="ARBA00022840"/>
    </source>
</evidence>
<evidence type="ECO:0000256" key="10">
    <source>
        <dbReference type="ARBA" id="ARBA00047937"/>
    </source>
</evidence>
<dbReference type="GO" id="GO:0006420">
    <property type="term" value="P:arginyl-tRNA aminoacylation"/>
    <property type="evidence" value="ECO:0007669"/>
    <property type="project" value="InterPro"/>
</dbReference>
<dbReference type="SUPFAM" id="SSF109604">
    <property type="entry name" value="HD-domain/PDEase-like"/>
    <property type="match status" value="1"/>
</dbReference>
<comment type="similarity">
    <text evidence="2 11">Belongs to the class-II aminoacyl-tRNA synthetase family.</text>
</comment>
<evidence type="ECO:0000256" key="1">
    <source>
        <dbReference type="ARBA" id="ARBA00004496"/>
    </source>
</evidence>
<keyword evidence="14" id="KW-1185">Reference proteome</keyword>
<organism evidence="13 14">
    <name type="scientific">Lwoffella lincolnii</name>
    <dbReference type="NCBI Taxonomy" id="90241"/>
    <lineage>
        <taxon>Bacteria</taxon>
        <taxon>Pseudomonadati</taxon>
        <taxon>Pseudomonadota</taxon>
        <taxon>Gammaproteobacteria</taxon>
        <taxon>Moraxellales</taxon>
        <taxon>Moraxellaceae</taxon>
        <taxon>Lwoffella</taxon>
    </lineage>
</organism>
<gene>
    <name evidence="11" type="primary">glyS</name>
    <name evidence="13" type="ORF">B0682_05210</name>
</gene>
<comment type="caution">
    <text evidence="13">The sequence shown here is derived from an EMBL/GenBank/DDBJ whole genome shotgun (WGS) entry which is preliminary data.</text>
</comment>
<dbReference type="GO" id="GO:0005524">
    <property type="term" value="F:ATP binding"/>
    <property type="evidence" value="ECO:0007669"/>
    <property type="project" value="UniProtKB-UniRule"/>
</dbReference>
<dbReference type="InterPro" id="IPR008909">
    <property type="entry name" value="DALR_anticod-bd"/>
</dbReference>
<feature type="domain" description="DALR anticodon binding" evidence="12">
    <location>
        <begin position="578"/>
        <end position="686"/>
    </location>
</feature>
<dbReference type="GO" id="GO:0006426">
    <property type="term" value="P:glycyl-tRNA aminoacylation"/>
    <property type="evidence" value="ECO:0007669"/>
    <property type="project" value="UniProtKB-UniRule"/>
</dbReference>
<sequence length="688" mass="76188">MTTILFELGTEELPPKNLRQLRDALNDNVSQALAEANISFDNIKSYAAPRRLALQIHGISNKQPDRVEQKRGPAVKGAFDSDGNPTKAAQGFAQGLGIDVNDLIIIKTDKGDYVGHELQVQGQATNDLLPTMLQKALDDLPIAKRMRSADSRDEFVRPVQWVVLMADDKVIDAIIQGHPTGNQTRGHRFHAPECVAIDHADNYEAILDNAFVKADFDQRQADIKNQVQHLADEVNAMPIVPPDLLDEVTALVDLPVAMRASFEKRFLAVPQEALISTMQADQKYFCLTDKDGKLQPYFIFISNIDSKDKSQVIAGNEKVVRPRLADAEFFFLQDQKQPLFALTENLKNRVFQEKLGTIWEKSERIAKLCAFIANQIGANVEYATRAGILSKCDLASTLVGEFPELQGVAGTYYAHLNNEPKAVADAIKEQYLPKFSGDDLPTTDIGTALALADRIDTLVGIFAIGQAPTGSKDPFSLRRASIGILRILIEKKLPLNLVILIEQALKNYGNKIDNLSKTFADVMDFINARYRAMYEDQGVAVDTIQSVQAINPHMPLDFDERIRAVQAFRRLPQAQSLAQANKRVGNILAKVDGNISQTVDKNLLTESAEKELFKATQNAQTATKPLQENADYQGILTALANLAEPLTAFFDTVMVNTDEVSLKNNRLALLKQVRNLFLSVADIGELQI</sequence>
<dbReference type="NCBIfam" id="TIGR00211">
    <property type="entry name" value="glyS"/>
    <property type="match status" value="1"/>
</dbReference>
<dbReference type="Pfam" id="PF02092">
    <property type="entry name" value="tRNA_synt_2f"/>
    <property type="match status" value="1"/>
</dbReference>
<evidence type="ECO:0000259" key="12">
    <source>
        <dbReference type="SMART" id="SM00836"/>
    </source>
</evidence>
<keyword evidence="6 11" id="KW-0547">Nucleotide-binding</keyword>
<keyword evidence="9 11" id="KW-0030">Aminoacyl-tRNA synthetase</keyword>
<dbReference type="HAMAP" id="MF_00255">
    <property type="entry name" value="Gly_tRNA_synth_beta"/>
    <property type="match status" value="1"/>
</dbReference>
<keyword evidence="5 11" id="KW-0436">Ligase</keyword>
<keyword evidence="4 11" id="KW-0963">Cytoplasm</keyword>
<reference evidence="13 14" key="1">
    <citation type="submission" date="2017-02" db="EMBL/GenBank/DDBJ databases">
        <title>Draft genome sequence of Moraxella lincolnii CCUG 9405T type strain.</title>
        <authorList>
            <person name="Salva-Serra F."/>
            <person name="Engstrom-Jakobsson H."/>
            <person name="Thorell K."/>
            <person name="Jaen-Luchoro D."/>
            <person name="Gonzales-Siles L."/>
            <person name="Karlsson R."/>
            <person name="Yazdan S."/>
            <person name="Boulund F."/>
            <person name="Johnning A."/>
            <person name="Engstrand L."/>
            <person name="Kristiansson E."/>
            <person name="Moore E."/>
        </authorList>
    </citation>
    <scope>NUCLEOTIDE SEQUENCE [LARGE SCALE GENOMIC DNA]</scope>
    <source>
        <strain evidence="13 14">CCUG 9405</strain>
    </source>
</reference>